<evidence type="ECO:0000256" key="1">
    <source>
        <dbReference type="SAM" id="MobiDB-lite"/>
    </source>
</evidence>
<sequence>MMLSALMANRSESFLYVSIMVSGRLTAESSSGQAVRTSSQTGRSTL</sequence>
<reference evidence="2" key="1">
    <citation type="journal article" date="2012" name="PLoS ONE">
        <title>Gene sets for utilization of primary and secondary nutrition supplies in the distal gut of endangered iberian lynx.</title>
        <authorList>
            <person name="Alcaide M."/>
            <person name="Messina E."/>
            <person name="Richter M."/>
            <person name="Bargiela R."/>
            <person name="Peplies J."/>
            <person name="Huws S.A."/>
            <person name="Newbold C.J."/>
            <person name="Golyshin P.N."/>
            <person name="Simon M.A."/>
            <person name="Lopez G."/>
            <person name="Yakimov M.M."/>
            <person name="Ferrer M."/>
        </authorList>
    </citation>
    <scope>NUCLEOTIDE SEQUENCE</scope>
</reference>
<feature type="region of interest" description="Disordered" evidence="1">
    <location>
        <begin position="25"/>
        <end position="46"/>
    </location>
</feature>
<protein>
    <submittedName>
        <fullName evidence="2">Uncharacterized protein</fullName>
    </submittedName>
</protein>
<organism evidence="2">
    <name type="scientific">gut metagenome</name>
    <dbReference type="NCBI Taxonomy" id="749906"/>
    <lineage>
        <taxon>unclassified sequences</taxon>
        <taxon>metagenomes</taxon>
        <taxon>organismal metagenomes</taxon>
    </lineage>
</organism>
<evidence type="ECO:0000313" key="2">
    <source>
        <dbReference type="EMBL" id="EJX10505.1"/>
    </source>
</evidence>
<feature type="compositionally biased region" description="Polar residues" evidence="1">
    <location>
        <begin position="27"/>
        <end position="46"/>
    </location>
</feature>
<accession>J9H834</accession>
<comment type="caution">
    <text evidence="2">The sequence shown here is derived from an EMBL/GenBank/DDBJ whole genome shotgun (WGS) entry which is preliminary data.</text>
</comment>
<name>J9H834_9ZZZZ</name>
<dbReference type="AlphaFoldDB" id="J9H834"/>
<proteinExistence type="predicted"/>
<gene>
    <name evidence="2" type="ORF">EVA_01131</name>
</gene>
<dbReference type="EMBL" id="AMCI01000172">
    <property type="protein sequence ID" value="EJX10505.1"/>
    <property type="molecule type" value="Genomic_DNA"/>
</dbReference>